<dbReference type="AlphaFoldDB" id="A0A937FHK6"/>
<dbReference type="GO" id="GO:0016491">
    <property type="term" value="F:oxidoreductase activity"/>
    <property type="evidence" value="ECO:0007669"/>
    <property type="project" value="InterPro"/>
</dbReference>
<evidence type="ECO:0000313" key="1">
    <source>
        <dbReference type="EMBL" id="MBL4932137.1"/>
    </source>
</evidence>
<name>A0A937FHK6_9CLOT</name>
<proteinExistence type="predicted"/>
<evidence type="ECO:0008006" key="3">
    <source>
        <dbReference type="Google" id="ProtNLM"/>
    </source>
</evidence>
<gene>
    <name evidence="1" type="ORF">JK634_10000</name>
</gene>
<reference evidence="1" key="1">
    <citation type="submission" date="2021-01" db="EMBL/GenBank/DDBJ databases">
        <title>Genome public.</title>
        <authorList>
            <person name="Liu C."/>
            <person name="Sun Q."/>
        </authorList>
    </citation>
    <scope>NUCLEOTIDE SEQUENCE</scope>
    <source>
        <strain evidence="1">YIM B02565</strain>
    </source>
</reference>
<sequence length="71" mass="8005">MRILSSAALIGIDSCPIEGYDINNVEDLLEKEGILDKTKFGVSVMAAFGYRTNNPREKTRQSIDKITEWIE</sequence>
<dbReference type="Proteomes" id="UP000623681">
    <property type="component" value="Unassembled WGS sequence"/>
</dbReference>
<dbReference type="RefSeq" id="WP_202767509.1">
    <property type="nucleotide sequence ID" value="NZ_JAESWA010000022.1"/>
</dbReference>
<evidence type="ECO:0000313" key="2">
    <source>
        <dbReference type="Proteomes" id="UP000623681"/>
    </source>
</evidence>
<comment type="caution">
    <text evidence="1">The sequence shown here is derived from an EMBL/GenBank/DDBJ whole genome shotgun (WGS) entry which is preliminary data.</text>
</comment>
<dbReference type="SUPFAM" id="SSF55469">
    <property type="entry name" value="FMN-dependent nitroreductase-like"/>
    <property type="match status" value="1"/>
</dbReference>
<organism evidence="1 2">
    <name type="scientific">Clostridium paridis</name>
    <dbReference type="NCBI Taxonomy" id="2803863"/>
    <lineage>
        <taxon>Bacteria</taxon>
        <taxon>Bacillati</taxon>
        <taxon>Bacillota</taxon>
        <taxon>Clostridia</taxon>
        <taxon>Eubacteriales</taxon>
        <taxon>Clostridiaceae</taxon>
        <taxon>Clostridium</taxon>
    </lineage>
</organism>
<dbReference type="EMBL" id="JAESWA010000022">
    <property type="protein sequence ID" value="MBL4932137.1"/>
    <property type="molecule type" value="Genomic_DNA"/>
</dbReference>
<keyword evidence="2" id="KW-1185">Reference proteome</keyword>
<dbReference type="InterPro" id="IPR000415">
    <property type="entry name" value="Nitroreductase-like"/>
</dbReference>
<dbReference type="Gene3D" id="3.40.109.10">
    <property type="entry name" value="NADH Oxidase"/>
    <property type="match status" value="1"/>
</dbReference>
<protein>
    <recommendedName>
        <fullName evidence="3">Nitroreductase domain-containing protein</fullName>
    </recommendedName>
</protein>
<accession>A0A937FHK6</accession>